<feature type="domain" description="Helix-turn-helix" evidence="1">
    <location>
        <begin position="6"/>
        <end position="58"/>
    </location>
</feature>
<organism evidence="2">
    <name type="scientific">marine sediment metagenome</name>
    <dbReference type="NCBI Taxonomy" id="412755"/>
    <lineage>
        <taxon>unclassified sequences</taxon>
        <taxon>metagenomes</taxon>
        <taxon>ecological metagenomes</taxon>
    </lineage>
</organism>
<sequence>MAKQNWVSIKEAAEIAILHRQTIWRLCGNDGHEKEFKSARQLGTTWMIDRAEVIRYAEYYHSTEFDDSAEEEVE</sequence>
<dbReference type="Pfam" id="PF12728">
    <property type="entry name" value="HTH_17"/>
    <property type="match status" value="1"/>
</dbReference>
<protein>
    <recommendedName>
        <fullName evidence="1">Helix-turn-helix domain-containing protein</fullName>
    </recommendedName>
</protein>
<evidence type="ECO:0000313" key="2">
    <source>
        <dbReference type="EMBL" id="KKM24432.1"/>
    </source>
</evidence>
<dbReference type="InterPro" id="IPR041657">
    <property type="entry name" value="HTH_17"/>
</dbReference>
<name>A0A0F9IAA2_9ZZZZ</name>
<proteinExistence type="predicted"/>
<comment type="caution">
    <text evidence="2">The sequence shown here is derived from an EMBL/GenBank/DDBJ whole genome shotgun (WGS) entry which is preliminary data.</text>
</comment>
<gene>
    <name evidence="2" type="ORF">LCGC14_1605200</name>
</gene>
<reference evidence="2" key="1">
    <citation type="journal article" date="2015" name="Nature">
        <title>Complex archaea that bridge the gap between prokaryotes and eukaryotes.</title>
        <authorList>
            <person name="Spang A."/>
            <person name="Saw J.H."/>
            <person name="Jorgensen S.L."/>
            <person name="Zaremba-Niedzwiedzka K."/>
            <person name="Martijn J."/>
            <person name="Lind A.E."/>
            <person name="van Eijk R."/>
            <person name="Schleper C."/>
            <person name="Guy L."/>
            <person name="Ettema T.J."/>
        </authorList>
    </citation>
    <scope>NUCLEOTIDE SEQUENCE</scope>
</reference>
<dbReference type="EMBL" id="LAZR01012926">
    <property type="protein sequence ID" value="KKM24432.1"/>
    <property type="molecule type" value="Genomic_DNA"/>
</dbReference>
<evidence type="ECO:0000259" key="1">
    <source>
        <dbReference type="Pfam" id="PF12728"/>
    </source>
</evidence>
<accession>A0A0F9IAA2</accession>
<dbReference type="AlphaFoldDB" id="A0A0F9IAA2"/>